<dbReference type="Pfam" id="PF07452">
    <property type="entry name" value="CHRD"/>
    <property type="match status" value="1"/>
</dbReference>
<proteinExistence type="predicted"/>
<evidence type="ECO:0000313" key="4">
    <source>
        <dbReference type="Proteomes" id="UP000198644"/>
    </source>
</evidence>
<name>A0A1I6GZP5_9GAMM</name>
<reference evidence="3 4" key="1">
    <citation type="submission" date="2016-10" db="EMBL/GenBank/DDBJ databases">
        <authorList>
            <person name="de Groot N.N."/>
        </authorList>
    </citation>
    <scope>NUCLEOTIDE SEQUENCE [LARGE SCALE GENOMIC DNA]</scope>
    <source>
        <strain evidence="3 4">CGMCC 1.9167</strain>
    </source>
</reference>
<dbReference type="STRING" id="650891.SAMN05216203_0643"/>
<dbReference type="OrthoDB" id="9770043at2"/>
<evidence type="ECO:0000259" key="2">
    <source>
        <dbReference type="PROSITE" id="PS50933"/>
    </source>
</evidence>
<sequence>MGYRAFTSLVALLIAVVAAPVHALPITFTATLSGDQEVPPVNTTASGTATLTLNDAQTRLEMMVELSGLDLDGLQTPDSGDNVVGMHIHAAPPMTNGGVVFGLMNPNNDLNGDLLIDPVNGTVFSAWDLSEGNNTTLAAQLSALLEGHLYLNIHTVEYPGGELRGQIVRVSEPGSLLLLGLGLLGLVTTRRRR</sequence>
<feature type="domain" description="CHRD" evidence="2">
    <location>
        <begin position="24"/>
        <end position="172"/>
    </location>
</feature>
<organism evidence="3 4">
    <name type="scientific">Marinobacter daqiaonensis</name>
    <dbReference type="NCBI Taxonomy" id="650891"/>
    <lineage>
        <taxon>Bacteria</taxon>
        <taxon>Pseudomonadati</taxon>
        <taxon>Pseudomonadota</taxon>
        <taxon>Gammaproteobacteria</taxon>
        <taxon>Pseudomonadales</taxon>
        <taxon>Marinobacteraceae</taxon>
        <taxon>Marinobacter</taxon>
    </lineage>
</organism>
<evidence type="ECO:0000256" key="1">
    <source>
        <dbReference type="SAM" id="SignalP"/>
    </source>
</evidence>
<dbReference type="InterPro" id="IPR010895">
    <property type="entry name" value="CHRD"/>
</dbReference>
<feature type="chain" id="PRO_5011493648" evidence="1">
    <location>
        <begin position="24"/>
        <end position="193"/>
    </location>
</feature>
<dbReference type="NCBIfam" id="TIGR02595">
    <property type="entry name" value="PEP_CTERM"/>
    <property type="match status" value="1"/>
</dbReference>
<dbReference type="InterPro" id="IPR013424">
    <property type="entry name" value="Ice-binding_C"/>
</dbReference>
<dbReference type="SMART" id="SM00754">
    <property type="entry name" value="CHRD"/>
    <property type="match status" value="1"/>
</dbReference>
<accession>A0A1I6GZP5</accession>
<dbReference type="Proteomes" id="UP000198644">
    <property type="component" value="Unassembled WGS sequence"/>
</dbReference>
<dbReference type="RefSeq" id="WP_092008842.1">
    <property type="nucleotide sequence ID" value="NZ_FOYW01000001.1"/>
</dbReference>
<dbReference type="PROSITE" id="PS50933">
    <property type="entry name" value="CHRD"/>
    <property type="match status" value="1"/>
</dbReference>
<gene>
    <name evidence="3" type="ORF">SAMN05216203_0643</name>
</gene>
<protein>
    <submittedName>
        <fullName evidence="3">PEP-CTERM protein-sorting domain-containing protein</fullName>
    </submittedName>
</protein>
<keyword evidence="4" id="KW-1185">Reference proteome</keyword>
<evidence type="ECO:0000313" key="3">
    <source>
        <dbReference type="EMBL" id="SFR47659.1"/>
    </source>
</evidence>
<feature type="signal peptide" evidence="1">
    <location>
        <begin position="1"/>
        <end position="23"/>
    </location>
</feature>
<dbReference type="AlphaFoldDB" id="A0A1I6GZP5"/>
<dbReference type="EMBL" id="FOYW01000001">
    <property type="protein sequence ID" value="SFR47659.1"/>
    <property type="molecule type" value="Genomic_DNA"/>
</dbReference>
<keyword evidence="1" id="KW-0732">Signal</keyword>
<dbReference type="Pfam" id="PF07589">
    <property type="entry name" value="PEP-CTERM"/>
    <property type="match status" value="1"/>
</dbReference>